<evidence type="ECO:0000256" key="1">
    <source>
        <dbReference type="ARBA" id="ARBA00006484"/>
    </source>
</evidence>
<dbReference type="EMBL" id="QFQS01000004">
    <property type="protein sequence ID" value="PZQ96116.1"/>
    <property type="molecule type" value="Genomic_DNA"/>
</dbReference>
<dbReference type="AlphaFoldDB" id="A0A2W5S1Z3"/>
<name>A0A2W5S1Z3_CERSP</name>
<evidence type="ECO:0000256" key="2">
    <source>
        <dbReference type="ARBA" id="ARBA00023002"/>
    </source>
</evidence>
<dbReference type="Pfam" id="PF13561">
    <property type="entry name" value="adh_short_C2"/>
    <property type="match status" value="1"/>
</dbReference>
<dbReference type="PROSITE" id="PS00061">
    <property type="entry name" value="ADH_SHORT"/>
    <property type="match status" value="1"/>
</dbReference>
<dbReference type="SUPFAM" id="SSF51735">
    <property type="entry name" value="NAD(P)-binding Rossmann-fold domains"/>
    <property type="match status" value="1"/>
</dbReference>
<dbReference type="PANTHER" id="PTHR42760:SF115">
    <property type="entry name" value="3-OXOACYL-[ACYL-CARRIER-PROTEIN] REDUCTASE FABG"/>
    <property type="match status" value="1"/>
</dbReference>
<evidence type="ECO:0000313" key="3">
    <source>
        <dbReference type="EMBL" id="PZQ96116.1"/>
    </source>
</evidence>
<accession>A0A2W5S1Z3</accession>
<dbReference type="GO" id="GO:0016616">
    <property type="term" value="F:oxidoreductase activity, acting on the CH-OH group of donors, NAD or NADP as acceptor"/>
    <property type="evidence" value="ECO:0007669"/>
    <property type="project" value="TreeGrafter"/>
</dbReference>
<dbReference type="InterPro" id="IPR036291">
    <property type="entry name" value="NAD(P)-bd_dom_sf"/>
</dbReference>
<dbReference type="Proteomes" id="UP000248975">
    <property type="component" value="Unassembled WGS sequence"/>
</dbReference>
<comment type="caution">
    <text evidence="3">The sequence shown here is derived from an EMBL/GenBank/DDBJ whole genome shotgun (WGS) entry which is preliminary data.</text>
</comment>
<gene>
    <name evidence="3" type="ORF">DI533_16885</name>
</gene>
<evidence type="ECO:0000313" key="4">
    <source>
        <dbReference type="Proteomes" id="UP000248975"/>
    </source>
</evidence>
<dbReference type="GO" id="GO:0005975">
    <property type="term" value="P:carbohydrate metabolic process"/>
    <property type="evidence" value="ECO:0007669"/>
    <property type="project" value="UniProtKB-ARBA"/>
</dbReference>
<reference evidence="3 4" key="1">
    <citation type="submission" date="2017-08" db="EMBL/GenBank/DDBJ databases">
        <title>Infants hospitalized years apart are colonized by the same room-sourced microbial strains.</title>
        <authorList>
            <person name="Brooks B."/>
            <person name="Olm M.R."/>
            <person name="Firek B.A."/>
            <person name="Baker R."/>
            <person name="Thomas B.C."/>
            <person name="Morowitz M.J."/>
            <person name="Banfield J.F."/>
        </authorList>
    </citation>
    <scope>NUCLEOTIDE SEQUENCE [LARGE SCALE GENOMIC DNA]</scope>
    <source>
        <strain evidence="3">S2_003_000_R2_11</strain>
    </source>
</reference>
<dbReference type="InterPro" id="IPR020904">
    <property type="entry name" value="Sc_DH/Rdtase_CS"/>
</dbReference>
<dbReference type="PANTHER" id="PTHR42760">
    <property type="entry name" value="SHORT-CHAIN DEHYDROGENASES/REDUCTASES FAMILY MEMBER"/>
    <property type="match status" value="1"/>
</dbReference>
<comment type="similarity">
    <text evidence="1">Belongs to the short-chain dehydrogenases/reductases (SDR) family.</text>
</comment>
<organism evidence="3 4">
    <name type="scientific">Cereibacter sphaeroides</name>
    <name type="common">Rhodobacter sphaeroides</name>
    <dbReference type="NCBI Taxonomy" id="1063"/>
    <lineage>
        <taxon>Bacteria</taxon>
        <taxon>Pseudomonadati</taxon>
        <taxon>Pseudomonadota</taxon>
        <taxon>Alphaproteobacteria</taxon>
        <taxon>Rhodobacterales</taxon>
        <taxon>Paracoccaceae</taxon>
        <taxon>Cereibacter</taxon>
    </lineage>
</organism>
<proteinExistence type="inferred from homology"/>
<protein>
    <submittedName>
        <fullName evidence="3">3-oxoacyl-ACP reductase</fullName>
    </submittedName>
</protein>
<dbReference type="PRINTS" id="PR00081">
    <property type="entry name" value="GDHRDH"/>
</dbReference>
<dbReference type="Gene3D" id="3.40.50.720">
    <property type="entry name" value="NAD(P)-binding Rossmann-like Domain"/>
    <property type="match status" value="1"/>
</dbReference>
<dbReference type="PRINTS" id="PR00080">
    <property type="entry name" value="SDRFAMILY"/>
</dbReference>
<keyword evidence="2" id="KW-0560">Oxidoreductase</keyword>
<dbReference type="InterPro" id="IPR002347">
    <property type="entry name" value="SDR_fam"/>
</dbReference>
<sequence length="252" mass="26597">MYLKRLSLTGRRALITGAGRGIGFACADALSEAGAAVIIADIDLAGAEAAAKTLLVKGRQAEAVQLDVTRSAEVEALAESVGNLDILVANAGVGRDSTPTEEMSDADWRDVHLVNLDGVFFCNRAFGRRMLARGTGVIVNIGSMSGMIVNRPQSQSNYNSSKAAVHHLTRSLAAEWAARGLRVNAVAPTYIETPLTMRGHETGMAKDWLRDTPMGRMGQVEEVASVVQFLASDAASLMTGAVVVVDGGLTLW</sequence>
<dbReference type="NCBIfam" id="NF005559">
    <property type="entry name" value="PRK07231.1"/>
    <property type="match status" value="1"/>
</dbReference>
<dbReference type="FunFam" id="3.40.50.720:FF:000240">
    <property type="entry name" value="SDR family oxidoreductase"/>
    <property type="match status" value="1"/>
</dbReference>